<accession>A0ABV9N1B8</accession>
<dbReference type="Proteomes" id="UP001595953">
    <property type="component" value="Unassembled WGS sequence"/>
</dbReference>
<evidence type="ECO:0000313" key="1">
    <source>
        <dbReference type="EMBL" id="MFC4722092.1"/>
    </source>
</evidence>
<evidence type="ECO:0008006" key="3">
    <source>
        <dbReference type="Google" id="ProtNLM"/>
    </source>
</evidence>
<gene>
    <name evidence="1" type="ORF">ACFO5O_07150</name>
</gene>
<evidence type="ECO:0000313" key="2">
    <source>
        <dbReference type="Proteomes" id="UP001595953"/>
    </source>
</evidence>
<dbReference type="Gene3D" id="2.60.40.10">
    <property type="entry name" value="Immunoglobulins"/>
    <property type="match status" value="1"/>
</dbReference>
<organism evidence="1 2">
    <name type="scientific">Geojedonia litorea</name>
    <dbReference type="NCBI Taxonomy" id="1268269"/>
    <lineage>
        <taxon>Bacteria</taxon>
        <taxon>Pseudomonadati</taxon>
        <taxon>Bacteroidota</taxon>
        <taxon>Flavobacteriia</taxon>
        <taxon>Flavobacteriales</taxon>
        <taxon>Flavobacteriaceae</taxon>
        <taxon>Geojedonia</taxon>
    </lineage>
</organism>
<sequence length="141" mass="16026">MKKLAITIILVGLLSLLGCQDLLECIINRRPELSDNPLEIAFVNNFYTETITSEIKNEPFDDGYYYNFFITGELPPGIEYYIDYRNVIFEGVPVVAGTYTFKVNLSVSQADNYEDECENRFNDCDGLCAESISKTYSIVVN</sequence>
<protein>
    <recommendedName>
        <fullName evidence="3">DUF4377 domain-containing protein</fullName>
    </recommendedName>
</protein>
<proteinExistence type="predicted"/>
<dbReference type="PROSITE" id="PS51257">
    <property type="entry name" value="PROKAR_LIPOPROTEIN"/>
    <property type="match status" value="1"/>
</dbReference>
<reference evidence="2" key="1">
    <citation type="journal article" date="2019" name="Int. J. Syst. Evol. Microbiol.">
        <title>The Global Catalogue of Microorganisms (GCM) 10K type strain sequencing project: providing services to taxonomists for standard genome sequencing and annotation.</title>
        <authorList>
            <consortium name="The Broad Institute Genomics Platform"/>
            <consortium name="The Broad Institute Genome Sequencing Center for Infectious Disease"/>
            <person name="Wu L."/>
            <person name="Ma J."/>
        </authorList>
    </citation>
    <scope>NUCLEOTIDE SEQUENCE [LARGE SCALE GENOMIC DNA]</scope>
    <source>
        <strain evidence="2">CCUG 63682</strain>
    </source>
</reference>
<dbReference type="EMBL" id="JBHSGP010000012">
    <property type="protein sequence ID" value="MFC4722092.1"/>
    <property type="molecule type" value="Genomic_DNA"/>
</dbReference>
<dbReference type="RefSeq" id="WP_387962321.1">
    <property type="nucleotide sequence ID" value="NZ_JBHSGP010000012.1"/>
</dbReference>
<keyword evidence="2" id="KW-1185">Reference proteome</keyword>
<dbReference type="InterPro" id="IPR013783">
    <property type="entry name" value="Ig-like_fold"/>
</dbReference>
<comment type="caution">
    <text evidence="1">The sequence shown here is derived from an EMBL/GenBank/DDBJ whole genome shotgun (WGS) entry which is preliminary data.</text>
</comment>
<name>A0ABV9N1B8_9FLAO</name>